<keyword evidence="5" id="KW-0418">Kinase</keyword>
<feature type="domain" description="Protein kinase" evidence="7">
    <location>
        <begin position="22"/>
        <end position="306"/>
    </location>
</feature>
<dbReference type="SMART" id="SM00220">
    <property type="entry name" value="S_TKc"/>
    <property type="match status" value="1"/>
</dbReference>
<dbReference type="AlphaFoldDB" id="A0AAU9IUB0"/>
<keyword evidence="6" id="KW-0067">ATP-binding</keyword>
<dbReference type="PROSITE" id="PS00108">
    <property type="entry name" value="PROTEIN_KINASE_ST"/>
    <property type="match status" value="1"/>
</dbReference>
<dbReference type="PANTHER" id="PTHR24057">
    <property type="entry name" value="GLYCOGEN SYNTHASE KINASE-3 ALPHA"/>
    <property type="match status" value="1"/>
</dbReference>
<dbReference type="GO" id="GO:0030154">
    <property type="term" value="P:cell differentiation"/>
    <property type="evidence" value="ECO:0007669"/>
    <property type="project" value="TreeGrafter"/>
</dbReference>
<dbReference type="InterPro" id="IPR000719">
    <property type="entry name" value="Prot_kinase_dom"/>
</dbReference>
<dbReference type="Gene3D" id="3.30.200.20">
    <property type="entry name" value="Phosphorylase Kinase, domain 1"/>
    <property type="match status" value="1"/>
</dbReference>
<dbReference type="InterPro" id="IPR008271">
    <property type="entry name" value="Ser/Thr_kinase_AS"/>
</dbReference>
<evidence type="ECO:0000313" key="8">
    <source>
        <dbReference type="EMBL" id="CAG9317287.1"/>
    </source>
</evidence>
<reference evidence="8" key="1">
    <citation type="submission" date="2021-09" db="EMBL/GenBank/DDBJ databases">
        <authorList>
            <consortium name="AG Swart"/>
            <person name="Singh M."/>
            <person name="Singh A."/>
            <person name="Seah K."/>
            <person name="Emmerich C."/>
        </authorList>
    </citation>
    <scope>NUCLEOTIDE SEQUENCE</scope>
    <source>
        <strain evidence="8">ATCC30299</strain>
    </source>
</reference>
<evidence type="ECO:0000256" key="5">
    <source>
        <dbReference type="ARBA" id="ARBA00022777"/>
    </source>
</evidence>
<evidence type="ECO:0000256" key="6">
    <source>
        <dbReference type="ARBA" id="ARBA00022840"/>
    </source>
</evidence>
<evidence type="ECO:0000256" key="4">
    <source>
        <dbReference type="ARBA" id="ARBA00022741"/>
    </source>
</evidence>
<keyword evidence="9" id="KW-1185">Reference proteome</keyword>
<dbReference type="InterPro" id="IPR011009">
    <property type="entry name" value="Kinase-like_dom_sf"/>
</dbReference>
<dbReference type="InterPro" id="IPR039192">
    <property type="entry name" value="STKc_GSK3"/>
</dbReference>
<dbReference type="GO" id="GO:0005524">
    <property type="term" value="F:ATP binding"/>
    <property type="evidence" value="ECO:0007669"/>
    <property type="project" value="UniProtKB-KW"/>
</dbReference>
<dbReference type="GO" id="GO:0004674">
    <property type="term" value="F:protein serine/threonine kinase activity"/>
    <property type="evidence" value="ECO:0007669"/>
    <property type="project" value="UniProtKB-KW"/>
</dbReference>
<sequence length="354" mass="41161">MIVSQIDTSQKTEEEKEPKLTYSALKITAKGSFAEIFQATVVETGEVVAIKKVLQDNRYKSRELELMKEVKHTNIIRYRDSFFSNGEQEGEVYLNIVMDYIPETIYKVRKHYTAMKQEMPMILVKLYSYQLFRALAYLHELKICHRDVKPHNLLINSYAYRLLLCDFGSAKILKPHENNVSYICSRYYRAPELIFGAVNYSFTVDIWSAGCIVAELVIGKALFSGESAIDQLVEIIKLLGTPTREQLHDMNPDYNQFKFPHVKSTPWRQVFKCENSQEVIDFLSTILVYSPHLRPSALECLAHPFFDELRDEETRLPNGERPTRLFDWTDEERKAATPELLLRLTPDWANITNI</sequence>
<dbReference type="PROSITE" id="PS50011">
    <property type="entry name" value="PROTEIN_KINASE_DOM"/>
    <property type="match status" value="1"/>
</dbReference>
<keyword evidence="4" id="KW-0547">Nucleotide-binding</keyword>
<dbReference type="CDD" id="cd14137">
    <property type="entry name" value="STKc_GSK3"/>
    <property type="match status" value="1"/>
</dbReference>
<dbReference type="PANTHER" id="PTHR24057:SF0">
    <property type="entry name" value="PROTEIN KINASE SHAGGY-RELATED"/>
    <property type="match status" value="1"/>
</dbReference>
<dbReference type="SUPFAM" id="SSF56112">
    <property type="entry name" value="Protein kinase-like (PK-like)"/>
    <property type="match status" value="1"/>
</dbReference>
<proteinExistence type="inferred from homology"/>
<comment type="similarity">
    <text evidence="1">Belongs to the protein kinase superfamily. CMGC Ser/Thr protein kinase family. GSK-3 subfamily.</text>
</comment>
<evidence type="ECO:0000256" key="3">
    <source>
        <dbReference type="ARBA" id="ARBA00022679"/>
    </source>
</evidence>
<dbReference type="Gene3D" id="1.10.510.10">
    <property type="entry name" value="Transferase(Phosphotransferase) domain 1"/>
    <property type="match status" value="1"/>
</dbReference>
<dbReference type="Proteomes" id="UP001162131">
    <property type="component" value="Unassembled WGS sequence"/>
</dbReference>
<dbReference type="GO" id="GO:0005634">
    <property type="term" value="C:nucleus"/>
    <property type="evidence" value="ECO:0007669"/>
    <property type="project" value="TreeGrafter"/>
</dbReference>
<protein>
    <recommendedName>
        <fullName evidence="7">Protein kinase domain-containing protein</fullName>
    </recommendedName>
</protein>
<dbReference type="FunFam" id="1.10.510.10:FF:000082">
    <property type="entry name" value="Shaggy-related protein kinase kappa"/>
    <property type="match status" value="1"/>
</dbReference>
<keyword evidence="3" id="KW-0808">Transferase</keyword>
<dbReference type="EMBL" id="CAJZBQ010000018">
    <property type="protein sequence ID" value="CAG9317287.1"/>
    <property type="molecule type" value="Genomic_DNA"/>
</dbReference>
<evidence type="ECO:0000259" key="7">
    <source>
        <dbReference type="PROSITE" id="PS50011"/>
    </source>
</evidence>
<dbReference type="GO" id="GO:0005737">
    <property type="term" value="C:cytoplasm"/>
    <property type="evidence" value="ECO:0007669"/>
    <property type="project" value="TreeGrafter"/>
</dbReference>
<evidence type="ECO:0000256" key="1">
    <source>
        <dbReference type="ARBA" id="ARBA00005527"/>
    </source>
</evidence>
<dbReference type="GO" id="GO:0007165">
    <property type="term" value="P:signal transduction"/>
    <property type="evidence" value="ECO:0007669"/>
    <property type="project" value="TreeGrafter"/>
</dbReference>
<dbReference type="Pfam" id="PF00069">
    <property type="entry name" value="Pkinase"/>
    <property type="match status" value="1"/>
</dbReference>
<dbReference type="InterPro" id="IPR050591">
    <property type="entry name" value="GSK-3"/>
</dbReference>
<keyword evidence="2" id="KW-0723">Serine/threonine-protein kinase</keyword>
<gene>
    <name evidence="8" type="ORF">BSTOLATCC_MIC18540</name>
</gene>
<evidence type="ECO:0000313" key="9">
    <source>
        <dbReference type="Proteomes" id="UP001162131"/>
    </source>
</evidence>
<accession>A0AAU9IUB0</accession>
<organism evidence="8 9">
    <name type="scientific">Blepharisma stoltei</name>
    <dbReference type="NCBI Taxonomy" id="1481888"/>
    <lineage>
        <taxon>Eukaryota</taxon>
        <taxon>Sar</taxon>
        <taxon>Alveolata</taxon>
        <taxon>Ciliophora</taxon>
        <taxon>Postciliodesmatophora</taxon>
        <taxon>Heterotrichea</taxon>
        <taxon>Heterotrichida</taxon>
        <taxon>Blepharismidae</taxon>
        <taxon>Blepharisma</taxon>
    </lineage>
</organism>
<comment type="caution">
    <text evidence="8">The sequence shown here is derived from an EMBL/GenBank/DDBJ whole genome shotgun (WGS) entry which is preliminary data.</text>
</comment>
<name>A0AAU9IUB0_9CILI</name>
<evidence type="ECO:0000256" key="2">
    <source>
        <dbReference type="ARBA" id="ARBA00022527"/>
    </source>
</evidence>